<reference evidence="1" key="1">
    <citation type="submission" date="2022-11" db="EMBL/GenBank/DDBJ databases">
        <authorList>
            <person name="Petersen C."/>
        </authorList>
    </citation>
    <scope>NUCLEOTIDE SEQUENCE</scope>
    <source>
        <strain evidence="1">IBT 22155</strain>
    </source>
</reference>
<dbReference type="InterPro" id="IPR023214">
    <property type="entry name" value="HAD_sf"/>
</dbReference>
<dbReference type="AlphaFoldDB" id="A0A9W9HCU9"/>
<organism evidence="1 2">
    <name type="scientific">Penicillium bovifimosum</name>
    <dbReference type="NCBI Taxonomy" id="126998"/>
    <lineage>
        <taxon>Eukaryota</taxon>
        <taxon>Fungi</taxon>
        <taxon>Dikarya</taxon>
        <taxon>Ascomycota</taxon>
        <taxon>Pezizomycotina</taxon>
        <taxon>Eurotiomycetes</taxon>
        <taxon>Eurotiomycetidae</taxon>
        <taxon>Eurotiales</taxon>
        <taxon>Aspergillaceae</taxon>
        <taxon>Penicillium</taxon>
    </lineage>
</organism>
<evidence type="ECO:0000313" key="1">
    <source>
        <dbReference type="EMBL" id="KAJ5144262.1"/>
    </source>
</evidence>
<name>A0A9W9HCU9_9EURO</name>
<proteinExistence type="predicted"/>
<keyword evidence="2" id="KW-1185">Reference proteome</keyword>
<sequence length="109" mass="12548">MTLLTNARSVTCKAIRKATTSAIPRTLLLTFDAFDTLFHPRKPVTEQYASTAHEYGLSKTEITPEKLKATFKDPSTPRYKIPELWSRRCSAWPLRRSKTMRRRSSVQTC</sequence>
<dbReference type="Proteomes" id="UP001149079">
    <property type="component" value="Unassembled WGS sequence"/>
</dbReference>
<dbReference type="Gene3D" id="3.40.50.1000">
    <property type="entry name" value="HAD superfamily/HAD-like"/>
    <property type="match status" value="1"/>
</dbReference>
<dbReference type="EMBL" id="JAPQKL010000002">
    <property type="protein sequence ID" value="KAJ5144262.1"/>
    <property type="molecule type" value="Genomic_DNA"/>
</dbReference>
<accession>A0A9W9HCU9</accession>
<protein>
    <submittedName>
        <fullName evidence="1">Uncharacterized protein</fullName>
    </submittedName>
</protein>
<dbReference type="RefSeq" id="XP_056525906.1">
    <property type="nucleotide sequence ID" value="XM_056663793.1"/>
</dbReference>
<evidence type="ECO:0000313" key="2">
    <source>
        <dbReference type="Proteomes" id="UP001149079"/>
    </source>
</evidence>
<dbReference type="GeneID" id="81402963"/>
<reference evidence="1" key="2">
    <citation type="journal article" date="2023" name="IMA Fungus">
        <title>Comparative genomic study of the Penicillium genus elucidates a diverse pangenome and 15 lateral gene transfer events.</title>
        <authorList>
            <person name="Petersen C."/>
            <person name="Sorensen T."/>
            <person name="Nielsen M.R."/>
            <person name="Sondergaard T.E."/>
            <person name="Sorensen J.L."/>
            <person name="Fitzpatrick D.A."/>
            <person name="Frisvad J.C."/>
            <person name="Nielsen K.L."/>
        </authorList>
    </citation>
    <scope>NUCLEOTIDE SEQUENCE</scope>
    <source>
        <strain evidence="1">IBT 22155</strain>
    </source>
</reference>
<dbReference type="OrthoDB" id="10529368at2759"/>
<comment type="caution">
    <text evidence="1">The sequence shown here is derived from an EMBL/GenBank/DDBJ whole genome shotgun (WGS) entry which is preliminary data.</text>
</comment>
<dbReference type="InterPro" id="IPR044924">
    <property type="entry name" value="HAD-SF_hydro_IA_REG-2-like_cap"/>
</dbReference>
<dbReference type="Gene3D" id="1.10.150.720">
    <property type="entry name" value="Haloacid dehalogenase-like hydrolase"/>
    <property type="match status" value="1"/>
</dbReference>
<gene>
    <name evidence="1" type="ORF">N7515_003049</name>
</gene>